<reference evidence="1 2" key="1">
    <citation type="journal article" date="2014" name="Am. J. Bot.">
        <title>Genome assembly and annotation for red clover (Trifolium pratense; Fabaceae).</title>
        <authorList>
            <person name="Istvanek J."/>
            <person name="Jaros M."/>
            <person name="Krenek A."/>
            <person name="Repkova J."/>
        </authorList>
    </citation>
    <scope>NUCLEOTIDE SEQUENCE [LARGE SCALE GENOMIC DNA]</scope>
    <source>
        <strain evidence="2">cv. Tatra</strain>
        <tissue evidence="1">Young leaves</tissue>
    </source>
</reference>
<sequence>TPSPRLPVEDTIVPKTSLLKELLTKRPPLLKVLLALRLPYSRVTLSDGPCVPLGHVHSMVCFACSWVGDPVQHVIGPLAQFETDSFTTNNHNFN</sequence>
<evidence type="ECO:0000313" key="2">
    <source>
        <dbReference type="Proteomes" id="UP000236291"/>
    </source>
</evidence>
<accession>A0A2K3P4H1</accession>
<dbReference type="AlphaFoldDB" id="A0A2K3P4H1"/>
<reference evidence="1 2" key="2">
    <citation type="journal article" date="2017" name="Front. Plant Sci.">
        <title>Gene Classification and Mining of Molecular Markers Useful in Red Clover (Trifolium pratense) Breeding.</title>
        <authorList>
            <person name="Istvanek J."/>
            <person name="Dluhosova J."/>
            <person name="Dluhos P."/>
            <person name="Patkova L."/>
            <person name="Nedelnik J."/>
            <person name="Repkova J."/>
        </authorList>
    </citation>
    <scope>NUCLEOTIDE SEQUENCE [LARGE SCALE GENOMIC DNA]</scope>
    <source>
        <strain evidence="2">cv. Tatra</strain>
        <tissue evidence="1">Young leaves</tissue>
    </source>
</reference>
<feature type="non-terminal residue" evidence="1">
    <location>
        <position position="1"/>
    </location>
</feature>
<comment type="caution">
    <text evidence="1">The sequence shown here is derived from an EMBL/GenBank/DDBJ whole genome shotgun (WGS) entry which is preliminary data.</text>
</comment>
<gene>
    <name evidence="1" type="ORF">L195_g006739</name>
</gene>
<dbReference type="EMBL" id="ASHM01003634">
    <property type="protein sequence ID" value="PNY10170.1"/>
    <property type="molecule type" value="Genomic_DNA"/>
</dbReference>
<name>A0A2K3P4H1_TRIPR</name>
<evidence type="ECO:0000313" key="1">
    <source>
        <dbReference type="EMBL" id="PNY10170.1"/>
    </source>
</evidence>
<proteinExistence type="predicted"/>
<dbReference type="Proteomes" id="UP000236291">
    <property type="component" value="Unassembled WGS sequence"/>
</dbReference>
<protein>
    <submittedName>
        <fullName evidence="1">Uncharacterized protein</fullName>
    </submittedName>
</protein>
<organism evidence="1 2">
    <name type="scientific">Trifolium pratense</name>
    <name type="common">Red clover</name>
    <dbReference type="NCBI Taxonomy" id="57577"/>
    <lineage>
        <taxon>Eukaryota</taxon>
        <taxon>Viridiplantae</taxon>
        <taxon>Streptophyta</taxon>
        <taxon>Embryophyta</taxon>
        <taxon>Tracheophyta</taxon>
        <taxon>Spermatophyta</taxon>
        <taxon>Magnoliopsida</taxon>
        <taxon>eudicotyledons</taxon>
        <taxon>Gunneridae</taxon>
        <taxon>Pentapetalae</taxon>
        <taxon>rosids</taxon>
        <taxon>fabids</taxon>
        <taxon>Fabales</taxon>
        <taxon>Fabaceae</taxon>
        <taxon>Papilionoideae</taxon>
        <taxon>50 kb inversion clade</taxon>
        <taxon>NPAAA clade</taxon>
        <taxon>Hologalegina</taxon>
        <taxon>IRL clade</taxon>
        <taxon>Trifolieae</taxon>
        <taxon>Trifolium</taxon>
    </lineage>
</organism>